<dbReference type="RefSeq" id="WP_110573550.1">
    <property type="nucleotide sequence ID" value="NZ_PIPV01000002.1"/>
</dbReference>
<evidence type="ECO:0000256" key="8">
    <source>
        <dbReference type="ARBA" id="ARBA00023145"/>
    </source>
</evidence>
<proteinExistence type="inferred from homology"/>
<dbReference type="PROSITE" id="PS00138">
    <property type="entry name" value="SUBTILASE_SER"/>
    <property type="match status" value="1"/>
</dbReference>
<evidence type="ECO:0000256" key="4">
    <source>
        <dbReference type="ARBA" id="ARBA00022670"/>
    </source>
</evidence>
<dbReference type="CDD" id="cd07496">
    <property type="entry name" value="Peptidases_S8_13"/>
    <property type="match status" value="1"/>
</dbReference>
<feature type="active site" description="Charge relay system" evidence="9 10">
    <location>
        <position position="442"/>
    </location>
</feature>
<dbReference type="Pfam" id="PF00082">
    <property type="entry name" value="Peptidase_S8"/>
    <property type="match status" value="1"/>
</dbReference>
<feature type="chain" id="PRO_5019493778" evidence="12">
    <location>
        <begin position="32"/>
        <end position="613"/>
    </location>
</feature>
<dbReference type="InterPro" id="IPR050131">
    <property type="entry name" value="Peptidase_S8_subtilisin-like"/>
</dbReference>
<evidence type="ECO:0000256" key="6">
    <source>
        <dbReference type="ARBA" id="ARBA00022801"/>
    </source>
</evidence>
<organism evidence="15 16">
    <name type="scientific">Idiomarina fontislapidosi</name>
    <dbReference type="NCBI Taxonomy" id="263723"/>
    <lineage>
        <taxon>Bacteria</taxon>
        <taxon>Pseudomonadati</taxon>
        <taxon>Pseudomonadota</taxon>
        <taxon>Gammaproteobacteria</taxon>
        <taxon>Alteromonadales</taxon>
        <taxon>Idiomarinaceae</taxon>
        <taxon>Idiomarina</taxon>
    </lineage>
</organism>
<evidence type="ECO:0000313" key="15">
    <source>
        <dbReference type="EMBL" id="RUO57425.1"/>
    </source>
</evidence>
<dbReference type="Gene3D" id="2.60.120.380">
    <property type="match status" value="1"/>
</dbReference>
<dbReference type="Gene3D" id="3.40.50.200">
    <property type="entry name" value="Peptidase S8/S53 domain"/>
    <property type="match status" value="1"/>
</dbReference>
<dbReference type="GO" id="GO:0005576">
    <property type="term" value="C:extracellular region"/>
    <property type="evidence" value="ECO:0007669"/>
    <property type="project" value="UniProtKB-SubCell"/>
</dbReference>
<dbReference type="GO" id="GO:0004252">
    <property type="term" value="F:serine-type endopeptidase activity"/>
    <property type="evidence" value="ECO:0007669"/>
    <property type="project" value="UniProtKB-UniRule"/>
</dbReference>
<dbReference type="PROSITE" id="PS51892">
    <property type="entry name" value="SUBTILASE"/>
    <property type="match status" value="1"/>
</dbReference>
<feature type="domain" description="Peptidase S8/S53" evidence="13">
    <location>
        <begin position="191"/>
        <end position="488"/>
    </location>
</feature>
<keyword evidence="3" id="KW-0964">Secreted</keyword>
<feature type="active site" description="Charge relay system" evidence="9 10">
    <location>
        <position position="261"/>
    </location>
</feature>
<evidence type="ECO:0000259" key="14">
    <source>
        <dbReference type="Pfam" id="PF04151"/>
    </source>
</evidence>
<dbReference type="PANTHER" id="PTHR43806">
    <property type="entry name" value="PEPTIDASE S8"/>
    <property type="match status" value="1"/>
</dbReference>
<evidence type="ECO:0000256" key="10">
    <source>
        <dbReference type="PROSITE-ProRule" id="PRU01240"/>
    </source>
</evidence>
<dbReference type="InterPro" id="IPR015500">
    <property type="entry name" value="Peptidase_S8_subtilisin-rel"/>
</dbReference>
<dbReference type="Pfam" id="PF04151">
    <property type="entry name" value="PPC"/>
    <property type="match status" value="1"/>
</dbReference>
<evidence type="ECO:0000256" key="12">
    <source>
        <dbReference type="SAM" id="SignalP"/>
    </source>
</evidence>
<name>A0A432Y8W8_9GAMM</name>
<evidence type="ECO:0000256" key="5">
    <source>
        <dbReference type="ARBA" id="ARBA00022729"/>
    </source>
</evidence>
<feature type="region of interest" description="Disordered" evidence="11">
    <location>
        <begin position="497"/>
        <end position="519"/>
    </location>
</feature>
<reference evidence="16" key="1">
    <citation type="journal article" date="2018" name="Front. Microbiol.">
        <title>Genome-Based Analysis Reveals the Taxonomy and Diversity of the Family Idiomarinaceae.</title>
        <authorList>
            <person name="Liu Y."/>
            <person name="Lai Q."/>
            <person name="Shao Z."/>
        </authorList>
    </citation>
    <scope>NUCLEOTIDE SEQUENCE [LARGE SCALE GENOMIC DNA]</scope>
    <source>
        <strain evidence="16">F23</strain>
    </source>
</reference>
<dbReference type="InterPro" id="IPR000209">
    <property type="entry name" value="Peptidase_S8/S53_dom"/>
</dbReference>
<dbReference type="InterPro" id="IPR036852">
    <property type="entry name" value="Peptidase_S8/S53_dom_sf"/>
</dbReference>
<dbReference type="AlphaFoldDB" id="A0A432Y8W8"/>
<feature type="domain" description="Peptidase C-terminal archaeal/bacterial" evidence="14">
    <location>
        <begin position="532"/>
        <end position="597"/>
    </location>
</feature>
<evidence type="ECO:0000313" key="16">
    <source>
        <dbReference type="Proteomes" id="UP000287330"/>
    </source>
</evidence>
<dbReference type="EMBL" id="PIPV01000002">
    <property type="protein sequence ID" value="RUO57425.1"/>
    <property type="molecule type" value="Genomic_DNA"/>
</dbReference>
<dbReference type="PRINTS" id="PR00723">
    <property type="entry name" value="SUBTILISIN"/>
</dbReference>
<dbReference type="FunFam" id="3.40.50.200:FF:000022">
    <property type="entry name" value="Extracellular protease"/>
    <property type="match status" value="1"/>
</dbReference>
<keyword evidence="4 10" id="KW-0645">Protease</keyword>
<feature type="active site" description="Charge relay system" evidence="9 10">
    <location>
        <position position="199"/>
    </location>
</feature>
<keyword evidence="8" id="KW-0865">Zymogen</keyword>
<evidence type="ECO:0000256" key="7">
    <source>
        <dbReference type="ARBA" id="ARBA00022825"/>
    </source>
</evidence>
<comment type="caution">
    <text evidence="15">The sequence shown here is derived from an EMBL/GenBank/DDBJ whole genome shotgun (WGS) entry which is preliminary data.</text>
</comment>
<dbReference type="PANTHER" id="PTHR43806:SF11">
    <property type="entry name" value="CEREVISIN-RELATED"/>
    <property type="match status" value="1"/>
</dbReference>
<dbReference type="InterPro" id="IPR007280">
    <property type="entry name" value="Peptidase_C_arc/bac"/>
</dbReference>
<evidence type="ECO:0000256" key="9">
    <source>
        <dbReference type="PIRSR" id="PIRSR615500-1"/>
    </source>
</evidence>
<accession>A0A432Y8W8</accession>
<dbReference type="InterPro" id="IPR022398">
    <property type="entry name" value="Peptidase_S8_His-AS"/>
</dbReference>
<sequence>MYKQINSKKNQRLAVWVSAALSTAVVPSAVAVNQSFQPPKASVGLPNQTVQPQQALTTGFIVTFKERSQVLNEVANQAAQRGLSRAAAVANAASRVARDFSAQTGGSIKFEREMGLANHFVFDLDKKIPPGQAKKMMAQIAKHPEVATVEENKLLRHFATPNDPDYNDQWHYYESTGGLNVENAWNSVTGVGTVVAVLDTGYRPHGDLVGNILPGYDMISNSFIGNDGNGRDSDARDPGDWVSAGACGNGYPAQDQDSSWHGTHVAGTIAAVTNNGQGVAGVAYGAKVVPVRVLGRCGGTTADIADGIIWASGGSVSGVPSNANPADVINMSLGGQGSCSSTTQQAINIARNNGSTIVVASGNSNDNSANYNPGNCSGVVNVAATNRNGSRSYYSNYGSNVDVAAPGGAMSYANDPNGVLSTYNSGSSTPGSDSYGYSQGTSMATPHVAGVAALIKEANPSASPDDVENILKQTARSFPGSCSGCGTGIVDASGAVTSASGGGSGDPGDGGATGGGGSVSDLSASTGNWVRYTIEVPAGMSSLDIDISGGSGDADLYVQYGSQPGTNSYDCRPYLSGNTESCSFSNPQSGTWHIGIRAYQSFSGVTLDAYYNP</sequence>
<feature type="signal peptide" evidence="12">
    <location>
        <begin position="1"/>
        <end position="31"/>
    </location>
</feature>
<keyword evidence="16" id="KW-1185">Reference proteome</keyword>
<evidence type="ECO:0000256" key="2">
    <source>
        <dbReference type="ARBA" id="ARBA00011073"/>
    </source>
</evidence>
<dbReference type="GO" id="GO:0006508">
    <property type="term" value="P:proteolysis"/>
    <property type="evidence" value="ECO:0007669"/>
    <property type="project" value="UniProtKB-KW"/>
</dbReference>
<dbReference type="OrthoDB" id="9790784at2"/>
<dbReference type="InterPro" id="IPR023828">
    <property type="entry name" value="Peptidase_S8_Ser-AS"/>
</dbReference>
<evidence type="ECO:0000256" key="1">
    <source>
        <dbReference type="ARBA" id="ARBA00004613"/>
    </source>
</evidence>
<evidence type="ECO:0000256" key="11">
    <source>
        <dbReference type="SAM" id="MobiDB-lite"/>
    </source>
</evidence>
<comment type="subcellular location">
    <subcellularLocation>
        <location evidence="1">Secreted</location>
    </subcellularLocation>
</comment>
<keyword evidence="6 10" id="KW-0378">Hydrolase</keyword>
<feature type="compositionally biased region" description="Gly residues" evidence="11">
    <location>
        <begin position="500"/>
        <end position="518"/>
    </location>
</feature>
<keyword evidence="5 12" id="KW-0732">Signal</keyword>
<dbReference type="Proteomes" id="UP000287330">
    <property type="component" value="Unassembled WGS sequence"/>
</dbReference>
<dbReference type="PROSITE" id="PS00137">
    <property type="entry name" value="SUBTILASE_HIS"/>
    <property type="match status" value="1"/>
</dbReference>
<keyword evidence="7 10" id="KW-0720">Serine protease</keyword>
<gene>
    <name evidence="15" type="ORF">CWE25_02895</name>
</gene>
<evidence type="ECO:0000256" key="3">
    <source>
        <dbReference type="ARBA" id="ARBA00022525"/>
    </source>
</evidence>
<comment type="similarity">
    <text evidence="2 10">Belongs to the peptidase S8 family.</text>
</comment>
<dbReference type="SUPFAM" id="SSF52743">
    <property type="entry name" value="Subtilisin-like"/>
    <property type="match status" value="1"/>
</dbReference>
<protein>
    <submittedName>
        <fullName evidence="15">Peptidase S8</fullName>
    </submittedName>
</protein>
<dbReference type="InterPro" id="IPR034176">
    <property type="entry name" value="Peptidases_S8_13"/>
</dbReference>
<evidence type="ECO:0000259" key="13">
    <source>
        <dbReference type="Pfam" id="PF00082"/>
    </source>
</evidence>